<name>A0A9E4ZEX6_9EURY</name>
<dbReference type="RefSeq" id="WP_250867789.1">
    <property type="nucleotide sequence ID" value="NZ_JAGSOI010000014.1"/>
</dbReference>
<feature type="compositionally biased region" description="Polar residues" evidence="1">
    <location>
        <begin position="57"/>
        <end position="68"/>
    </location>
</feature>
<gene>
    <name evidence="4" type="ORF">KDK67_05230</name>
</gene>
<proteinExistence type="predicted"/>
<feature type="transmembrane region" description="Helical" evidence="2">
    <location>
        <begin position="185"/>
        <end position="202"/>
    </location>
</feature>
<feature type="domain" description="PKD" evidence="3">
    <location>
        <begin position="122"/>
        <end position="175"/>
    </location>
</feature>
<dbReference type="Proteomes" id="UP001056766">
    <property type="component" value="Unassembled WGS sequence"/>
</dbReference>
<comment type="caution">
    <text evidence="4">The sequence shown here is derived from an EMBL/GenBank/DDBJ whole genome shotgun (WGS) entry which is preliminary data.</text>
</comment>
<dbReference type="PROSITE" id="PS50093">
    <property type="entry name" value="PKD"/>
    <property type="match status" value="1"/>
</dbReference>
<evidence type="ECO:0000256" key="1">
    <source>
        <dbReference type="SAM" id="MobiDB-lite"/>
    </source>
</evidence>
<sequence length="206" mass="22316">MNPVIKPVGLLLLITLLLSGLTIITDAPPELPKNTGEDGHESNFSELYEQDSHESNFSELSNQTTSNDDVVPEIRVSNGDYVSPEPVSPLGPVTANILPMADFVSNVTVGVPPFSVMFTDLSQNATSISWDVNGDGVEDSRVSEFIYVYNTPGTYDVSLTATNSNGNDVKFDTVVANSPEEIPEFPTIALPVLIVLGLMFLLQRRK</sequence>
<keyword evidence="2" id="KW-0812">Transmembrane</keyword>
<dbReference type="SUPFAM" id="SSF49299">
    <property type="entry name" value="PKD domain"/>
    <property type="match status" value="1"/>
</dbReference>
<dbReference type="PANTHER" id="PTHR36842:SF1">
    <property type="entry name" value="PROTEIN TOLB"/>
    <property type="match status" value="1"/>
</dbReference>
<keyword evidence="2" id="KW-1133">Transmembrane helix</keyword>
<dbReference type="AlphaFoldDB" id="A0A9E4ZEX6"/>
<protein>
    <submittedName>
        <fullName evidence="4">PEF-CTERM sorting domain-containing protein</fullName>
    </submittedName>
</protein>
<feature type="region of interest" description="Disordered" evidence="1">
    <location>
        <begin position="48"/>
        <end position="70"/>
    </location>
</feature>
<evidence type="ECO:0000259" key="3">
    <source>
        <dbReference type="PROSITE" id="PS50093"/>
    </source>
</evidence>
<organism evidence="4 5">
    <name type="scientific">Methanococcoides seepicolus</name>
    <dbReference type="NCBI Taxonomy" id="2828780"/>
    <lineage>
        <taxon>Archaea</taxon>
        <taxon>Methanobacteriati</taxon>
        <taxon>Methanobacteriota</taxon>
        <taxon>Stenosarchaea group</taxon>
        <taxon>Methanomicrobia</taxon>
        <taxon>Methanosarcinales</taxon>
        <taxon>Methanosarcinaceae</taxon>
        <taxon>Methanococcoides</taxon>
    </lineage>
</organism>
<keyword evidence="2" id="KW-0472">Membrane</keyword>
<dbReference type="CDD" id="cd00146">
    <property type="entry name" value="PKD"/>
    <property type="match status" value="1"/>
</dbReference>
<evidence type="ECO:0000313" key="4">
    <source>
        <dbReference type="EMBL" id="MCM1986405.1"/>
    </source>
</evidence>
<dbReference type="Gene3D" id="2.60.40.10">
    <property type="entry name" value="Immunoglobulins"/>
    <property type="match status" value="1"/>
</dbReference>
<dbReference type="InterPro" id="IPR000601">
    <property type="entry name" value="PKD_dom"/>
</dbReference>
<accession>A0A9E4ZEX6</accession>
<dbReference type="SMART" id="SM00089">
    <property type="entry name" value="PKD"/>
    <property type="match status" value="1"/>
</dbReference>
<evidence type="ECO:0000313" key="5">
    <source>
        <dbReference type="Proteomes" id="UP001056766"/>
    </source>
</evidence>
<reference evidence="4" key="1">
    <citation type="journal article" date="2021" name="mSystems">
        <title>Bacteria and Archaea Synergistically Convert Glycine Betaine to Biogenic Methane in the Formosa Cold Seep of the South China Sea.</title>
        <authorList>
            <person name="Li L."/>
            <person name="Zhang W."/>
            <person name="Zhang S."/>
            <person name="Song L."/>
            <person name="Sun Q."/>
            <person name="Zhang H."/>
            <person name="Xiang H."/>
            <person name="Dong X."/>
        </authorList>
    </citation>
    <scope>NUCLEOTIDE SEQUENCE</scope>
    <source>
        <strain evidence="4">LLY</strain>
    </source>
</reference>
<dbReference type="InterPro" id="IPR022409">
    <property type="entry name" value="PKD/Chitinase_dom"/>
</dbReference>
<dbReference type="InterPro" id="IPR017474">
    <property type="entry name" value="PEF_CTERM_C"/>
</dbReference>
<dbReference type="InterPro" id="IPR035986">
    <property type="entry name" value="PKD_dom_sf"/>
</dbReference>
<dbReference type="NCBIfam" id="TIGR03024">
    <property type="entry name" value="arch_PEF_CTERM"/>
    <property type="match status" value="1"/>
</dbReference>
<keyword evidence="5" id="KW-1185">Reference proteome</keyword>
<reference evidence="4" key="2">
    <citation type="submission" date="2021-04" db="EMBL/GenBank/DDBJ databases">
        <authorList>
            <person name="Dong X."/>
        </authorList>
    </citation>
    <scope>NUCLEOTIDE SEQUENCE</scope>
    <source>
        <strain evidence="4">LLY</strain>
    </source>
</reference>
<evidence type="ECO:0000256" key="2">
    <source>
        <dbReference type="SAM" id="Phobius"/>
    </source>
</evidence>
<dbReference type="PANTHER" id="PTHR36842">
    <property type="entry name" value="PROTEIN TOLB HOMOLOG"/>
    <property type="match status" value="1"/>
</dbReference>
<dbReference type="Pfam" id="PF18911">
    <property type="entry name" value="PKD_4"/>
    <property type="match status" value="1"/>
</dbReference>
<dbReference type="InterPro" id="IPR013783">
    <property type="entry name" value="Ig-like_fold"/>
</dbReference>
<dbReference type="Pfam" id="PF26596">
    <property type="entry name" value="PEF-CTERM_ARCH"/>
    <property type="match status" value="1"/>
</dbReference>
<dbReference type="EMBL" id="JAGSOI010000014">
    <property type="protein sequence ID" value="MCM1986405.1"/>
    <property type="molecule type" value="Genomic_DNA"/>
</dbReference>